<keyword evidence="1" id="KW-0489">Methyltransferase</keyword>
<comment type="caution">
    <text evidence="1">The sequence shown here is derived from an EMBL/GenBank/DDBJ whole genome shotgun (WGS) entry which is preliminary data.</text>
</comment>
<name>A0ABW1P9L7_9PSEU</name>
<reference evidence="2" key="1">
    <citation type="journal article" date="2019" name="Int. J. Syst. Evol. Microbiol.">
        <title>The Global Catalogue of Microorganisms (GCM) 10K type strain sequencing project: providing services to taxonomists for standard genome sequencing and annotation.</title>
        <authorList>
            <consortium name="The Broad Institute Genomics Platform"/>
            <consortium name="The Broad Institute Genome Sequencing Center for Infectious Disease"/>
            <person name="Wu L."/>
            <person name="Ma J."/>
        </authorList>
    </citation>
    <scope>NUCLEOTIDE SEQUENCE [LARGE SCALE GENOMIC DNA]</scope>
    <source>
        <strain evidence="2">CGMCC 4.7246</strain>
    </source>
</reference>
<keyword evidence="1" id="KW-0687">Ribonucleoprotein</keyword>
<keyword evidence="1" id="KW-0808">Transferase</keyword>
<dbReference type="GO" id="GO:0032259">
    <property type="term" value="P:methylation"/>
    <property type="evidence" value="ECO:0007669"/>
    <property type="project" value="UniProtKB-KW"/>
</dbReference>
<dbReference type="GO" id="GO:0005840">
    <property type="term" value="C:ribosome"/>
    <property type="evidence" value="ECO:0007669"/>
    <property type="project" value="UniProtKB-KW"/>
</dbReference>
<dbReference type="PANTHER" id="PTHR11006:SF4">
    <property type="entry name" value="PROTEIN ARGININE N-METHYLTRANSFERASE 7"/>
    <property type="match status" value="1"/>
</dbReference>
<gene>
    <name evidence="1" type="ORF">ACFP3R_23655</name>
</gene>
<keyword evidence="2" id="KW-1185">Reference proteome</keyword>
<dbReference type="SUPFAM" id="SSF53335">
    <property type="entry name" value="S-adenosyl-L-methionine-dependent methyltransferases"/>
    <property type="match status" value="1"/>
</dbReference>
<organism evidence="1 2">
    <name type="scientific">Saccharothrix lopnurensis</name>
    <dbReference type="NCBI Taxonomy" id="1670621"/>
    <lineage>
        <taxon>Bacteria</taxon>
        <taxon>Bacillati</taxon>
        <taxon>Actinomycetota</taxon>
        <taxon>Actinomycetes</taxon>
        <taxon>Pseudonocardiales</taxon>
        <taxon>Pseudonocardiaceae</taxon>
        <taxon>Saccharothrix</taxon>
    </lineage>
</organism>
<dbReference type="GO" id="GO:0008168">
    <property type="term" value="F:methyltransferase activity"/>
    <property type="evidence" value="ECO:0007669"/>
    <property type="project" value="UniProtKB-KW"/>
</dbReference>
<dbReference type="EMBL" id="JBHSQO010000026">
    <property type="protein sequence ID" value="MFC6092278.1"/>
    <property type="molecule type" value="Genomic_DNA"/>
</dbReference>
<dbReference type="InterPro" id="IPR025799">
    <property type="entry name" value="Arg_MeTrfase"/>
</dbReference>
<dbReference type="PANTHER" id="PTHR11006">
    <property type="entry name" value="PROTEIN ARGININE N-METHYLTRANSFERASE"/>
    <property type="match status" value="1"/>
</dbReference>
<accession>A0ABW1P9L7</accession>
<dbReference type="CDD" id="cd02440">
    <property type="entry name" value="AdoMet_MTases"/>
    <property type="match status" value="1"/>
</dbReference>
<keyword evidence="1" id="KW-0689">Ribosomal protein</keyword>
<evidence type="ECO:0000313" key="1">
    <source>
        <dbReference type="EMBL" id="MFC6092278.1"/>
    </source>
</evidence>
<dbReference type="Pfam" id="PF06325">
    <property type="entry name" value="PrmA"/>
    <property type="match status" value="1"/>
</dbReference>
<sequence>MNPRTLLMHQIMLSDRTRLAAYDEALAATVRPGDVVADVGAGTLVLGLMALRHGAEHVYAIEGDPETAELATMIARDNGVADRVTVIQGDARVARLPRKANVVVAELMGNLGPEEEMAEVLAAFARRNLAEGGRIVPERLQTLLAPVEFDGEGWGIWSQDVYGLRFGAVLDHVAPAAQLHFFQRPPRVLGEPAVAADVRLGERARPIGGEHHAVQVETAGTLHAVVGSFRAVLAPGVELANFPGYTGCNWACWVWPVRHSAVAAGDSLKVALERPRDTARLVETWTMDVGLARAPVRP</sequence>
<dbReference type="Proteomes" id="UP001596220">
    <property type="component" value="Unassembled WGS sequence"/>
</dbReference>
<evidence type="ECO:0000313" key="2">
    <source>
        <dbReference type="Proteomes" id="UP001596220"/>
    </source>
</evidence>
<protein>
    <submittedName>
        <fullName evidence="1">50S ribosomal protein L11 methyltransferase</fullName>
    </submittedName>
</protein>
<dbReference type="Gene3D" id="3.40.50.150">
    <property type="entry name" value="Vaccinia Virus protein VP39"/>
    <property type="match status" value="1"/>
</dbReference>
<dbReference type="InterPro" id="IPR029063">
    <property type="entry name" value="SAM-dependent_MTases_sf"/>
</dbReference>
<proteinExistence type="predicted"/>
<dbReference type="RefSeq" id="WP_380638569.1">
    <property type="nucleotide sequence ID" value="NZ_JBHSQO010000026.1"/>
</dbReference>